<evidence type="ECO:0000256" key="9">
    <source>
        <dbReference type="ARBA" id="ARBA00023239"/>
    </source>
</evidence>
<comment type="subcellular location">
    <subcellularLocation>
        <location evidence="12">Cytoplasm</location>
    </subcellularLocation>
</comment>
<evidence type="ECO:0000256" key="14">
    <source>
        <dbReference type="PIRSR" id="PIRSR001365-1"/>
    </source>
</evidence>
<dbReference type="RefSeq" id="WP_016524733.1">
    <property type="nucleotide sequence ID" value="NZ_KE332518.1"/>
</dbReference>
<keyword evidence="17" id="KW-1185">Reference proteome</keyword>
<keyword evidence="6 12" id="KW-0028">Amino-acid biosynthesis</keyword>
<sequence length="302" mass="32669">MAKLRGAFTALITPMFADGSVDYEGFRSLIRFQLKKGIDGLVPLGTTGETPTLREHDEEERLIDIAIEETANFKKENGGYVPVILGTGSNNTRDAVYYTERAKKRGADYALAVTPYYNKPSDEGIFLHFEALSKVGIPIIVYNIAGRTGKNIGTDLLMRIAELPNIAGVKEASGSITQMMDVIASISRVKPDFSVLSGDDALTLPLIAAGGDGVVSVVSNVAPEPIVRMVHAALGGDMEKARNIHYRLLPFFKAAFIDGNPSSIKYAMKVKNMCSGALRLPLTEVTDSAKKIIENAIKECNI</sequence>
<dbReference type="NCBIfam" id="TIGR00674">
    <property type="entry name" value="dapA"/>
    <property type="match status" value="1"/>
</dbReference>
<dbReference type="EMBL" id="ATFF01000002">
    <property type="protein sequence ID" value="EPF32436.1"/>
    <property type="molecule type" value="Genomic_DNA"/>
</dbReference>
<dbReference type="PANTHER" id="PTHR12128">
    <property type="entry name" value="DIHYDRODIPICOLINATE SYNTHASE"/>
    <property type="match status" value="1"/>
</dbReference>
<dbReference type="GO" id="GO:0005829">
    <property type="term" value="C:cytosol"/>
    <property type="evidence" value="ECO:0007669"/>
    <property type="project" value="TreeGrafter"/>
</dbReference>
<dbReference type="GO" id="GO:0008840">
    <property type="term" value="F:4-hydroxy-tetrahydrodipicolinate synthase activity"/>
    <property type="evidence" value="ECO:0007669"/>
    <property type="project" value="UniProtKB-UniRule"/>
</dbReference>
<keyword evidence="5 12" id="KW-0963">Cytoplasm</keyword>
<dbReference type="InterPro" id="IPR013785">
    <property type="entry name" value="Aldolase_TIM"/>
</dbReference>
<dbReference type="PRINTS" id="PR00146">
    <property type="entry name" value="DHPICSNTHASE"/>
</dbReference>
<evidence type="ECO:0000313" key="17">
    <source>
        <dbReference type="Proteomes" id="UP000014541"/>
    </source>
</evidence>
<feature type="active site" description="Proton donor/acceptor" evidence="12 14">
    <location>
        <position position="142"/>
    </location>
</feature>
<protein>
    <recommendedName>
        <fullName evidence="4 12">4-hydroxy-tetrahydrodipicolinate synthase</fullName>
        <shortName evidence="12">HTPA synthase</shortName>
        <ecNumber evidence="4 12">4.3.3.7</ecNumber>
    </recommendedName>
</protein>
<dbReference type="Pfam" id="PF00701">
    <property type="entry name" value="DHDPS"/>
    <property type="match status" value="1"/>
</dbReference>
<evidence type="ECO:0000256" key="10">
    <source>
        <dbReference type="ARBA" id="ARBA00023270"/>
    </source>
</evidence>
<keyword evidence="9 12" id="KW-0456">Lyase</keyword>
<comment type="subunit">
    <text evidence="12">Homotetramer; dimer of dimers.</text>
</comment>
<dbReference type="PANTHER" id="PTHR12128:SF66">
    <property type="entry name" value="4-HYDROXY-2-OXOGLUTARATE ALDOLASE, MITOCHONDRIAL"/>
    <property type="match status" value="1"/>
</dbReference>
<evidence type="ECO:0000256" key="7">
    <source>
        <dbReference type="ARBA" id="ARBA00022915"/>
    </source>
</evidence>
<dbReference type="InterPro" id="IPR005263">
    <property type="entry name" value="DapA"/>
</dbReference>
<feature type="binding site" evidence="12 15">
    <location>
        <position position="215"/>
    </location>
    <ligand>
        <name>pyruvate</name>
        <dbReference type="ChEBI" id="CHEBI:15361"/>
    </ligand>
</feature>
<evidence type="ECO:0000256" key="5">
    <source>
        <dbReference type="ARBA" id="ARBA00022490"/>
    </source>
</evidence>
<gene>
    <name evidence="12" type="primary">dapA</name>
    <name evidence="16" type="ORF">HMPREF9194_00434</name>
</gene>
<feature type="active site" description="Schiff-base intermediate with substrate" evidence="12 14">
    <location>
        <position position="170"/>
    </location>
</feature>
<evidence type="ECO:0000256" key="13">
    <source>
        <dbReference type="PIRNR" id="PIRNR001365"/>
    </source>
</evidence>
<evidence type="ECO:0000256" key="3">
    <source>
        <dbReference type="ARBA" id="ARBA00007592"/>
    </source>
</evidence>
<comment type="caution">
    <text evidence="16">The sequence shown here is derived from an EMBL/GenBank/DDBJ whole genome shotgun (WGS) entry which is preliminary data.</text>
</comment>
<dbReference type="UniPathway" id="UPA00034">
    <property type="reaction ID" value="UER00017"/>
</dbReference>
<evidence type="ECO:0000256" key="4">
    <source>
        <dbReference type="ARBA" id="ARBA00012086"/>
    </source>
</evidence>
<evidence type="ECO:0000313" key="16">
    <source>
        <dbReference type="EMBL" id="EPF32436.1"/>
    </source>
</evidence>
<dbReference type="PATRIC" id="fig|1125699.3.peg.440"/>
<keyword evidence="7 12" id="KW-0220">Diaminopimelate biosynthesis</keyword>
<evidence type="ECO:0000256" key="2">
    <source>
        <dbReference type="ARBA" id="ARBA00005120"/>
    </source>
</evidence>
<dbReference type="HOGENOM" id="CLU_049343_7_0_12"/>
<dbReference type="GO" id="GO:0009089">
    <property type="term" value="P:lysine biosynthetic process via diaminopimelate"/>
    <property type="evidence" value="ECO:0007669"/>
    <property type="project" value="UniProtKB-UniRule"/>
</dbReference>
<evidence type="ECO:0000256" key="1">
    <source>
        <dbReference type="ARBA" id="ARBA00003294"/>
    </source>
</evidence>
<dbReference type="CDD" id="cd00950">
    <property type="entry name" value="DHDPS"/>
    <property type="match status" value="1"/>
</dbReference>
<name>S3K623_TREMA</name>
<dbReference type="eggNOG" id="COG0329">
    <property type="taxonomic scope" value="Bacteria"/>
</dbReference>
<dbReference type="STRING" id="1125699.HMPREF9194_00434"/>
<comment type="catalytic activity">
    <reaction evidence="11 12">
        <text>L-aspartate 4-semialdehyde + pyruvate = (2S,4S)-4-hydroxy-2,3,4,5-tetrahydrodipicolinate + H2O + H(+)</text>
        <dbReference type="Rhea" id="RHEA:34171"/>
        <dbReference type="ChEBI" id="CHEBI:15361"/>
        <dbReference type="ChEBI" id="CHEBI:15377"/>
        <dbReference type="ChEBI" id="CHEBI:15378"/>
        <dbReference type="ChEBI" id="CHEBI:67139"/>
        <dbReference type="ChEBI" id="CHEBI:537519"/>
        <dbReference type="EC" id="4.3.3.7"/>
    </reaction>
</comment>
<comment type="similarity">
    <text evidence="3 12 13">Belongs to the DapA family.</text>
</comment>
<organism evidence="16 17">
    <name type="scientific">Treponema maltophilum ATCC 51939</name>
    <dbReference type="NCBI Taxonomy" id="1125699"/>
    <lineage>
        <taxon>Bacteria</taxon>
        <taxon>Pseudomonadati</taxon>
        <taxon>Spirochaetota</taxon>
        <taxon>Spirochaetia</taxon>
        <taxon>Spirochaetales</taxon>
        <taxon>Treponemataceae</taxon>
        <taxon>Treponema</taxon>
    </lineage>
</organism>
<dbReference type="EC" id="4.3.3.7" evidence="4 12"/>
<keyword evidence="8 12" id="KW-0457">Lysine biosynthesis</keyword>
<proteinExistence type="inferred from homology"/>
<feature type="site" description="Part of a proton relay during catalysis" evidence="12">
    <location>
        <position position="117"/>
    </location>
</feature>
<dbReference type="SUPFAM" id="SSF51569">
    <property type="entry name" value="Aldolase"/>
    <property type="match status" value="1"/>
</dbReference>
<evidence type="ECO:0000256" key="15">
    <source>
        <dbReference type="PIRSR" id="PIRSR001365-2"/>
    </source>
</evidence>
<comment type="caution">
    <text evidence="12">Was originally thought to be a dihydrodipicolinate synthase (DHDPS), catalyzing the condensation of (S)-aspartate-beta-semialdehyde [(S)-ASA] and pyruvate to dihydrodipicolinate (DHDP). However, it was shown in E.coli that the product of the enzymatic reaction is not dihydrodipicolinate but in fact (4S)-4-hydroxy-2,3,4,5-tetrahydro-(2S)-dipicolinic acid (HTPA), and that the consecutive dehydration reaction leading to DHDP is not spontaneous but catalyzed by DapB.</text>
</comment>
<dbReference type="Proteomes" id="UP000014541">
    <property type="component" value="Unassembled WGS sequence"/>
</dbReference>
<dbReference type="GO" id="GO:0019877">
    <property type="term" value="P:diaminopimelate biosynthetic process"/>
    <property type="evidence" value="ECO:0007669"/>
    <property type="project" value="UniProtKB-UniRule"/>
</dbReference>
<dbReference type="PIRSF" id="PIRSF001365">
    <property type="entry name" value="DHDPS"/>
    <property type="match status" value="1"/>
</dbReference>
<dbReference type="InterPro" id="IPR002220">
    <property type="entry name" value="DapA-like"/>
</dbReference>
<feature type="binding site" evidence="12 15">
    <location>
        <position position="47"/>
    </location>
    <ligand>
        <name>pyruvate</name>
        <dbReference type="ChEBI" id="CHEBI:15361"/>
    </ligand>
</feature>
<evidence type="ECO:0000256" key="12">
    <source>
        <dbReference type="HAMAP-Rule" id="MF_00418"/>
    </source>
</evidence>
<dbReference type="Gene3D" id="3.20.20.70">
    <property type="entry name" value="Aldolase class I"/>
    <property type="match status" value="1"/>
</dbReference>
<evidence type="ECO:0000256" key="6">
    <source>
        <dbReference type="ARBA" id="ARBA00022605"/>
    </source>
</evidence>
<dbReference type="AlphaFoldDB" id="S3K623"/>
<feature type="site" description="Part of a proton relay during catalysis" evidence="12">
    <location>
        <position position="46"/>
    </location>
</feature>
<dbReference type="OrthoDB" id="9782828at2"/>
<dbReference type="HAMAP" id="MF_00418">
    <property type="entry name" value="DapA"/>
    <property type="match status" value="1"/>
</dbReference>
<evidence type="ECO:0000256" key="8">
    <source>
        <dbReference type="ARBA" id="ARBA00023154"/>
    </source>
</evidence>
<accession>S3K623</accession>
<keyword evidence="10 12" id="KW-0704">Schiff base</keyword>
<comment type="function">
    <text evidence="1 12">Catalyzes the condensation of (S)-aspartate-beta-semialdehyde [(S)-ASA] and pyruvate to 4-hydroxy-tetrahydrodipicolinate (HTPA).</text>
</comment>
<comment type="pathway">
    <text evidence="2 12">Amino-acid biosynthesis; L-lysine biosynthesis via DAP pathway; (S)-tetrahydrodipicolinate from L-aspartate: step 3/4.</text>
</comment>
<evidence type="ECO:0000256" key="11">
    <source>
        <dbReference type="ARBA" id="ARBA00047836"/>
    </source>
</evidence>
<reference evidence="16 17" key="1">
    <citation type="submission" date="2013-04" db="EMBL/GenBank/DDBJ databases">
        <title>The Genome Sequence of Treponema maltophilum ATCC 51939.</title>
        <authorList>
            <consortium name="The Broad Institute Genomics Platform"/>
            <person name="Earl A."/>
            <person name="Ward D."/>
            <person name="Feldgarden M."/>
            <person name="Gevers D."/>
            <person name="Leonetti C."/>
            <person name="Blanton J.M."/>
            <person name="Dewhirst F.E."/>
            <person name="Izard J."/>
            <person name="Walker B."/>
            <person name="Young S."/>
            <person name="Zeng Q."/>
            <person name="Gargeya S."/>
            <person name="Fitzgerald M."/>
            <person name="Haas B."/>
            <person name="Abouelleil A."/>
            <person name="Allen A.W."/>
            <person name="Alvarado L."/>
            <person name="Arachchi H.M."/>
            <person name="Berlin A.M."/>
            <person name="Chapman S.B."/>
            <person name="Gainer-Dewar J."/>
            <person name="Goldberg J."/>
            <person name="Griggs A."/>
            <person name="Gujja S."/>
            <person name="Hansen M."/>
            <person name="Howarth C."/>
            <person name="Imamovic A."/>
            <person name="Ireland A."/>
            <person name="Larimer J."/>
            <person name="McCowan C."/>
            <person name="Murphy C."/>
            <person name="Pearson M."/>
            <person name="Poon T.W."/>
            <person name="Priest M."/>
            <person name="Roberts A."/>
            <person name="Saif S."/>
            <person name="Shea T."/>
            <person name="Sisk P."/>
            <person name="Sykes S."/>
            <person name="Wortman J."/>
            <person name="Nusbaum C."/>
            <person name="Birren B."/>
        </authorList>
    </citation>
    <scope>NUCLEOTIDE SEQUENCE [LARGE SCALE GENOMIC DNA]</scope>
    <source>
        <strain evidence="16 17">ATCC 51939</strain>
    </source>
</reference>
<dbReference type="SMART" id="SM01130">
    <property type="entry name" value="DHDPS"/>
    <property type="match status" value="1"/>
</dbReference>